<evidence type="ECO:0000313" key="2">
    <source>
        <dbReference type="EMBL" id="MEV4290390.1"/>
    </source>
</evidence>
<gene>
    <name evidence="2" type="ORF">AB0K40_33205</name>
</gene>
<feature type="region of interest" description="Disordered" evidence="1">
    <location>
        <begin position="95"/>
        <end position="127"/>
    </location>
</feature>
<dbReference type="Proteomes" id="UP001552427">
    <property type="component" value="Unassembled WGS sequence"/>
</dbReference>
<proteinExistence type="predicted"/>
<evidence type="ECO:0000256" key="1">
    <source>
        <dbReference type="SAM" id="MobiDB-lite"/>
    </source>
</evidence>
<protein>
    <submittedName>
        <fullName evidence="2">Uncharacterized protein</fullName>
    </submittedName>
</protein>
<name>A0ABV3HDA5_9ACTN</name>
<accession>A0ABV3HDA5</accession>
<evidence type="ECO:0000313" key="3">
    <source>
        <dbReference type="Proteomes" id="UP001552427"/>
    </source>
</evidence>
<dbReference type="RefSeq" id="WP_344219502.1">
    <property type="nucleotide sequence ID" value="NZ_BAAAMV010000022.1"/>
</dbReference>
<sequence length="127" mass="12840">MRGPWRASRGSIAPTGVMALVVLSLVALSLLPSGVLGWAGGSSAAQAAAAPVWSVGGLDADPEGLPPQGNNVCEHHVLSLWPPLRGASQDTLAHLALSPSPGSDADAFRDPQQLAHRTAGSRSPPAV</sequence>
<comment type="caution">
    <text evidence="2">The sequence shown here is derived from an EMBL/GenBank/DDBJ whole genome shotgun (WGS) entry which is preliminary data.</text>
</comment>
<dbReference type="EMBL" id="JBFARM010000011">
    <property type="protein sequence ID" value="MEV4290390.1"/>
    <property type="molecule type" value="Genomic_DNA"/>
</dbReference>
<reference evidence="2 3" key="1">
    <citation type="submission" date="2024-06" db="EMBL/GenBank/DDBJ databases">
        <title>The Natural Products Discovery Center: Release of the First 8490 Sequenced Strains for Exploring Actinobacteria Biosynthetic Diversity.</title>
        <authorList>
            <person name="Kalkreuter E."/>
            <person name="Kautsar S.A."/>
            <person name="Yang D."/>
            <person name="Bader C.D."/>
            <person name="Teijaro C.N."/>
            <person name="Fluegel L."/>
            <person name="Davis C.M."/>
            <person name="Simpson J.R."/>
            <person name="Lauterbach L."/>
            <person name="Steele A.D."/>
            <person name="Gui C."/>
            <person name="Meng S."/>
            <person name="Li G."/>
            <person name="Viehrig K."/>
            <person name="Ye F."/>
            <person name="Su P."/>
            <person name="Kiefer A.F."/>
            <person name="Nichols A."/>
            <person name="Cepeda A.J."/>
            <person name="Yan W."/>
            <person name="Fan B."/>
            <person name="Jiang Y."/>
            <person name="Adhikari A."/>
            <person name="Zheng C.-J."/>
            <person name="Schuster L."/>
            <person name="Cowan T.M."/>
            <person name="Smanski M.J."/>
            <person name="Chevrette M.G."/>
            <person name="De Carvalho L.P.S."/>
            <person name="Shen B."/>
        </authorList>
    </citation>
    <scope>NUCLEOTIDE SEQUENCE [LARGE SCALE GENOMIC DNA]</scope>
    <source>
        <strain evidence="2 3">NPDC049574</strain>
    </source>
</reference>
<keyword evidence="3" id="KW-1185">Reference proteome</keyword>
<organism evidence="2 3">
    <name type="scientific">Nonomuraea bangladeshensis</name>
    <dbReference type="NCBI Taxonomy" id="404385"/>
    <lineage>
        <taxon>Bacteria</taxon>
        <taxon>Bacillati</taxon>
        <taxon>Actinomycetota</taxon>
        <taxon>Actinomycetes</taxon>
        <taxon>Streptosporangiales</taxon>
        <taxon>Streptosporangiaceae</taxon>
        <taxon>Nonomuraea</taxon>
    </lineage>
</organism>